<organism evidence="7 8">
    <name type="scientific">Novosphingobium ovatum</name>
    <dbReference type="NCBI Taxonomy" id="1908523"/>
    <lineage>
        <taxon>Bacteria</taxon>
        <taxon>Pseudomonadati</taxon>
        <taxon>Pseudomonadota</taxon>
        <taxon>Alphaproteobacteria</taxon>
        <taxon>Sphingomonadales</taxon>
        <taxon>Sphingomonadaceae</taxon>
        <taxon>Novosphingobium</taxon>
    </lineage>
</organism>
<keyword evidence="4 5" id="KW-0472">Membrane</keyword>
<dbReference type="Proteomes" id="UP000753724">
    <property type="component" value="Unassembled WGS sequence"/>
</dbReference>
<evidence type="ECO:0000256" key="4">
    <source>
        <dbReference type="ARBA" id="ARBA00023136"/>
    </source>
</evidence>
<sequence>MPAEADTQVETPVKPPRPWFSGWRKYGVVLPLMVLSALVMALAGLDTPIGHRLIADVLRSNRLDNGLGIEVGRIEGSIYGAARLQGVALRDPHGVFLRAGEMTLDWRPLEWFYGLLDVRELALRRGTLLRAPQLRDTGRPLTWPDVDIRIDRLTVERLVVARGLAGQERRVDLTGRARLNPAEARLDILGRLGGGDRLAVHLDAARATDHFRLGVDYAAPKGGLLAALSHATQDRVLVANGAGTWARWSSRIVATQGAQPALDLRLSRVDAQVGVRGTLHTAPLFSTQRAAQLGARLEVLASGTWDKGRVNGQARLGSDRMDMQASGGVDLTEARFNALSLRLTAHQPLRASATDTLYGLRAQARLDGDYAAPRVIYAAQADRWASDDTAMLGLALKGEALVDKGLWRLPMTAQASAVVTGDIALDRQLHDLRATGTLIRRAGALRADDIRLTIPHAHAALRLRGDLLRGSYALAGDLQVRGWPLTVGPGDAQAGVQIRFDRGQPWRAQAQVRDGTISLANPTLANLAGDRLRLHGRLELGKNHHLVVSDAVLTAPRLTMNLTAMRQRNGDLAVDLRGRQATWGAFDAVLRFDDIAPYGVVRLANPLPAAGLRDVTLDLSGDDGAARRSDMEMAMRILARGQSKLGPFSGDLALMLARGGVADGRTAPPRVEVRRLALSNTVVSGAVSLGQDGASGRLAVSGGGVSGTLDLTPQAGGNGQGIDVRLEARNARFDAVRPITIGSGRLTMRGLIQKQHTTLSGDMQALGVGQGRLFIGRVAGKANLTDGRGRVSVAIGGRRGSRFDVQAIADVAPDGIAMLINGDVAGQPLSMPRRAMLTPVSAANGVADGWTLAPTQIDYAGGRVVTWGRVAGQETSLHLGLVDMPLSLANVVVSDLGLGGRASGVMTYDQPREGLPRSEARLLIRGMSRSGLTLSSRPVDVAVTGRLAQDTLEWRALASEAGQARGRMQARISAMPASGDLGERLRAGALVAQMRYAGPADALWRLMALEAFDLTGPVELAADMTGTLENPVIVGSLAGNNLRLQSAQSGTDITGITARGAFERGTLRLTRLEGRAANGSVNGSGRVDFSGMDGTRGPAIDITLAARNAQLFGRPDMAFTVSGPLRILSDGVAGTIAGRVTIDGARWRLGQAASSVGLPDVAVREVNRRADVAPASERQMPWRLLLDAAGGGIRIQGLGLDSQWRANVRLRGALLEPAITGYAELVDGAYEFAGKRFDVTRGRITFDGTSPPDPRLDMVASASINNITATVTVRGTSLRPEIAFSSVPVLPEEELLARILFGSSITQISAPEALQLGAALASLHGGGGLDPINKLRTVIGLDRLRIVDADATQNRQTGVAVGKYLGRRFYGEIVTDGRGYSATNLEFRLTSWLALLGSIASTGRQSVNAKIRHDY</sequence>
<keyword evidence="3 5" id="KW-1133">Transmembrane helix</keyword>
<comment type="subcellular location">
    <subcellularLocation>
        <location evidence="1">Membrane</location>
        <topology evidence="1">Single-pass membrane protein</topology>
    </subcellularLocation>
</comment>
<evidence type="ECO:0000313" key="7">
    <source>
        <dbReference type="EMBL" id="NBC36821.1"/>
    </source>
</evidence>
<keyword evidence="2 5" id="KW-0812">Transmembrane</keyword>
<accession>A0ABW9XE59</accession>
<dbReference type="PANTHER" id="PTHR36985">
    <property type="entry name" value="TRANSLOCATION AND ASSEMBLY MODULE SUBUNIT TAMB"/>
    <property type="match status" value="1"/>
</dbReference>
<evidence type="ECO:0000256" key="1">
    <source>
        <dbReference type="ARBA" id="ARBA00004167"/>
    </source>
</evidence>
<protein>
    <submittedName>
        <fullName evidence="7">Translocation/assembly module TamB</fullName>
    </submittedName>
</protein>
<evidence type="ECO:0000313" key="8">
    <source>
        <dbReference type="Proteomes" id="UP000753724"/>
    </source>
</evidence>
<name>A0ABW9XE59_9SPHN</name>
<dbReference type="RefSeq" id="WP_161718234.1">
    <property type="nucleotide sequence ID" value="NZ_JAAAPO010000003.1"/>
</dbReference>
<comment type="caution">
    <text evidence="7">The sequence shown here is derived from an EMBL/GenBank/DDBJ whole genome shotgun (WGS) entry which is preliminary data.</text>
</comment>
<proteinExistence type="predicted"/>
<gene>
    <name evidence="7" type="ORF">GTZ99_09655</name>
</gene>
<dbReference type="EMBL" id="JAAAPO010000003">
    <property type="protein sequence ID" value="NBC36821.1"/>
    <property type="molecule type" value="Genomic_DNA"/>
</dbReference>
<feature type="transmembrane region" description="Helical" evidence="5">
    <location>
        <begin position="26"/>
        <end position="45"/>
    </location>
</feature>
<evidence type="ECO:0000256" key="3">
    <source>
        <dbReference type="ARBA" id="ARBA00022989"/>
    </source>
</evidence>
<evidence type="ECO:0000259" key="6">
    <source>
        <dbReference type="Pfam" id="PF04357"/>
    </source>
</evidence>
<evidence type="ECO:0000256" key="2">
    <source>
        <dbReference type="ARBA" id="ARBA00022692"/>
    </source>
</evidence>
<evidence type="ECO:0000256" key="5">
    <source>
        <dbReference type="SAM" id="Phobius"/>
    </source>
</evidence>
<reference evidence="8" key="1">
    <citation type="submission" date="2020-01" db="EMBL/GenBank/DDBJ databases">
        <title>Sphingomonas sp. strain CSW-10.</title>
        <authorList>
            <person name="Chen W.-M."/>
        </authorList>
    </citation>
    <scope>NUCLEOTIDE SEQUENCE [LARGE SCALE GENOMIC DNA]</scope>
    <source>
        <strain evidence="8">FSY-8</strain>
    </source>
</reference>
<feature type="domain" description="Translocation and assembly module TamB C-terminal" evidence="6">
    <location>
        <begin position="1071"/>
        <end position="1414"/>
    </location>
</feature>
<dbReference type="PANTHER" id="PTHR36985:SF1">
    <property type="entry name" value="TRANSLOCATION AND ASSEMBLY MODULE SUBUNIT TAMB"/>
    <property type="match status" value="1"/>
</dbReference>
<dbReference type="InterPro" id="IPR007452">
    <property type="entry name" value="TamB_C"/>
</dbReference>
<keyword evidence="8" id="KW-1185">Reference proteome</keyword>
<dbReference type="Pfam" id="PF04357">
    <property type="entry name" value="TamB"/>
    <property type="match status" value="1"/>
</dbReference>